<sequence length="70" mass="7770">MNSKHPVSQSLLAWQAVWLYSKMPSCCAPQSTPETITSRHSVKMTAMMQSRSSVDSFADDMDKASVSEML</sequence>
<dbReference type="AlphaFoldDB" id="A0A0R3UN83"/>
<dbReference type="Proteomes" id="UP000267029">
    <property type="component" value="Unassembled WGS sequence"/>
</dbReference>
<organism evidence="1 2">
    <name type="scientific">Mesocestoides corti</name>
    <name type="common">Flatworm</name>
    <dbReference type="NCBI Taxonomy" id="53468"/>
    <lineage>
        <taxon>Eukaryota</taxon>
        <taxon>Metazoa</taxon>
        <taxon>Spiralia</taxon>
        <taxon>Lophotrochozoa</taxon>
        <taxon>Platyhelminthes</taxon>
        <taxon>Cestoda</taxon>
        <taxon>Eucestoda</taxon>
        <taxon>Cyclophyllidea</taxon>
        <taxon>Mesocestoididae</taxon>
        <taxon>Mesocestoides</taxon>
    </lineage>
</organism>
<name>A0A0R3UN83_MESCO</name>
<reference evidence="1 2" key="1">
    <citation type="submission" date="2018-10" db="EMBL/GenBank/DDBJ databases">
        <authorList>
            <consortium name="Pathogen Informatics"/>
        </authorList>
    </citation>
    <scope>NUCLEOTIDE SEQUENCE [LARGE SCALE GENOMIC DNA]</scope>
</reference>
<dbReference type="EMBL" id="UXSR01005671">
    <property type="protein sequence ID" value="VDD83242.1"/>
    <property type="molecule type" value="Genomic_DNA"/>
</dbReference>
<dbReference type="OrthoDB" id="6261780at2759"/>
<dbReference type="STRING" id="53468.A0A0R3UN83"/>
<accession>A0A0R3UN83</accession>
<keyword evidence="2" id="KW-1185">Reference proteome</keyword>
<proteinExistence type="predicted"/>
<evidence type="ECO:0000313" key="1">
    <source>
        <dbReference type="EMBL" id="VDD83242.1"/>
    </source>
</evidence>
<protein>
    <submittedName>
        <fullName evidence="1">Uncharacterized protein</fullName>
    </submittedName>
</protein>
<gene>
    <name evidence="1" type="ORF">MCOS_LOCUS9245</name>
</gene>
<evidence type="ECO:0000313" key="2">
    <source>
        <dbReference type="Proteomes" id="UP000267029"/>
    </source>
</evidence>